<name>D5RM52_9PROT</name>
<dbReference type="EMBL" id="ADVL01000351">
    <property type="protein sequence ID" value="EFH11604.1"/>
    <property type="molecule type" value="Genomic_DNA"/>
</dbReference>
<proteinExistence type="predicted"/>
<dbReference type="HOGENOM" id="CLU_141038_0_0_5"/>
<dbReference type="Proteomes" id="UP000005324">
    <property type="component" value="Unassembled WGS sequence"/>
</dbReference>
<dbReference type="OrthoDB" id="8450901at2"/>
<evidence type="ECO:0000313" key="2">
    <source>
        <dbReference type="Proteomes" id="UP000005324"/>
    </source>
</evidence>
<accession>D5RM52</accession>
<evidence type="ECO:0008006" key="3">
    <source>
        <dbReference type="Google" id="ProtNLM"/>
    </source>
</evidence>
<protein>
    <recommendedName>
        <fullName evidence="3">DNA transposition protein</fullName>
    </recommendedName>
</protein>
<comment type="caution">
    <text evidence="1">The sequence shown here is derived from an EMBL/GenBank/DDBJ whole genome shotgun (WGS) entry which is preliminary data.</text>
</comment>
<sequence length="157" mass="17826">MARRPINTAQMDLLDWTPPEPVTRFDEDQVRAASIAGKVCRGVSVSLKEAAEQGLSREDIARAMSDFLGAEVSKNMLDAYASQAREDHIINVVRFIALIHATKDRRLLEMIAEMFGWAVIDRKYLRLIKLGALQDRRDDMTREIEAERRQAKAEGLL</sequence>
<reference evidence="1 2" key="1">
    <citation type="submission" date="2010-04" db="EMBL/GenBank/DDBJ databases">
        <authorList>
            <person name="Qin X."/>
            <person name="Bachman B."/>
            <person name="Battles P."/>
            <person name="Bell A."/>
            <person name="Bess C."/>
            <person name="Bickham C."/>
            <person name="Chaboub L."/>
            <person name="Chen D."/>
            <person name="Coyle M."/>
            <person name="Deiros D.R."/>
            <person name="Dinh H."/>
            <person name="Forbes L."/>
            <person name="Fowler G."/>
            <person name="Francisco L."/>
            <person name="Fu Q."/>
            <person name="Gubbala S."/>
            <person name="Hale W."/>
            <person name="Han Y."/>
            <person name="Hemphill L."/>
            <person name="Highlander S.K."/>
            <person name="Hirani K."/>
            <person name="Hogues M."/>
            <person name="Jackson L."/>
            <person name="Jakkamsetti A."/>
            <person name="Javaid M."/>
            <person name="Jiang H."/>
            <person name="Korchina V."/>
            <person name="Kovar C."/>
            <person name="Lara F."/>
            <person name="Lee S."/>
            <person name="Mata R."/>
            <person name="Mathew T."/>
            <person name="Moen C."/>
            <person name="Morales K."/>
            <person name="Munidasa M."/>
            <person name="Nazareth L."/>
            <person name="Ngo R."/>
            <person name="Nguyen L."/>
            <person name="Okwuonu G."/>
            <person name="Ongeri F."/>
            <person name="Patil S."/>
            <person name="Petrosino J."/>
            <person name="Pham C."/>
            <person name="Pham P."/>
            <person name="Pu L.-L."/>
            <person name="Puazo M."/>
            <person name="Raj R."/>
            <person name="Reid J."/>
            <person name="Rouhana J."/>
            <person name="Saada N."/>
            <person name="Shang Y."/>
            <person name="Simmons D."/>
            <person name="Thornton R."/>
            <person name="Warren J."/>
            <person name="Weissenberger G."/>
            <person name="Zhang J."/>
            <person name="Zhang L."/>
            <person name="Zhou C."/>
            <person name="Zhu D."/>
            <person name="Muzny D."/>
            <person name="Worley K."/>
            <person name="Gibbs R."/>
        </authorList>
    </citation>
    <scope>NUCLEOTIDE SEQUENCE [LARGE SCALE GENOMIC DNA]</scope>
    <source>
        <strain evidence="1 2">ATCC 49957</strain>
    </source>
</reference>
<keyword evidence="2" id="KW-1185">Reference proteome</keyword>
<dbReference type="AlphaFoldDB" id="D5RM52"/>
<evidence type="ECO:0000313" key="1">
    <source>
        <dbReference type="EMBL" id="EFH11604.1"/>
    </source>
</evidence>
<organism evidence="1 2">
    <name type="scientific">Pseudoroseomonas cervicalis ATCC 49957</name>
    <dbReference type="NCBI Taxonomy" id="525371"/>
    <lineage>
        <taxon>Bacteria</taxon>
        <taxon>Pseudomonadati</taxon>
        <taxon>Pseudomonadota</taxon>
        <taxon>Alphaproteobacteria</taxon>
        <taxon>Acetobacterales</taxon>
        <taxon>Roseomonadaceae</taxon>
        <taxon>Roseomonas</taxon>
    </lineage>
</organism>
<gene>
    <name evidence="1" type="ORF">HMPREF0731_2163</name>
</gene>